<dbReference type="GO" id="GO:0003677">
    <property type="term" value="F:DNA binding"/>
    <property type="evidence" value="ECO:0007669"/>
    <property type="project" value="UniProtKB-KW"/>
</dbReference>
<dbReference type="SUPFAM" id="SSF46955">
    <property type="entry name" value="Putative DNA-binding domain"/>
    <property type="match status" value="1"/>
</dbReference>
<dbReference type="Proteomes" id="UP000198437">
    <property type="component" value="Unassembled WGS sequence"/>
</dbReference>
<evidence type="ECO:0000313" key="7">
    <source>
        <dbReference type="Proteomes" id="UP000198437"/>
    </source>
</evidence>
<feature type="domain" description="HTH merR-type" evidence="4">
    <location>
        <begin position="1"/>
        <end position="50"/>
    </location>
</feature>
<accession>A0A226SYA9</accession>
<dbReference type="SMART" id="SM00857">
    <property type="entry name" value="Resolvase"/>
    <property type="match status" value="1"/>
</dbReference>
<dbReference type="InterPro" id="IPR000551">
    <property type="entry name" value="MerR-type_HTH_dom"/>
</dbReference>
<reference evidence="6 7" key="1">
    <citation type="submission" date="2016-05" db="EMBL/GenBank/DDBJ databases">
        <authorList>
            <person name="Johnson T.J."/>
            <person name="Youmans B.P."/>
            <person name="Case K.A."/>
        </authorList>
    </citation>
    <scope>NUCLEOTIDE SEQUENCE [LARGE SCALE GENOMIC DNA]</scope>
    <source>
        <strain evidence="6 7">UMNLC6</strain>
    </source>
</reference>
<dbReference type="GO" id="GO:0000150">
    <property type="term" value="F:DNA strand exchange activity"/>
    <property type="evidence" value="ECO:0007669"/>
    <property type="project" value="InterPro"/>
</dbReference>
<dbReference type="CDD" id="cd04762">
    <property type="entry name" value="HTH_MerR-trunc"/>
    <property type="match status" value="1"/>
</dbReference>
<dbReference type="InterPro" id="IPR006119">
    <property type="entry name" value="Resolv_N"/>
</dbReference>
<evidence type="ECO:0000256" key="2">
    <source>
        <dbReference type="ARBA" id="ARBA00023125"/>
    </source>
</evidence>
<organism evidence="6 7">
    <name type="scientific">Lactobacillus crispatus</name>
    <dbReference type="NCBI Taxonomy" id="47770"/>
    <lineage>
        <taxon>Bacteria</taxon>
        <taxon>Bacillati</taxon>
        <taxon>Bacillota</taxon>
        <taxon>Bacilli</taxon>
        <taxon>Lactobacillales</taxon>
        <taxon>Lactobacillaceae</taxon>
        <taxon>Lactobacillus</taxon>
    </lineage>
</organism>
<dbReference type="EMBL" id="LYQW01000003">
    <property type="protein sequence ID" value="OXC24229.1"/>
    <property type="molecule type" value="Genomic_DNA"/>
</dbReference>
<evidence type="ECO:0000259" key="4">
    <source>
        <dbReference type="PROSITE" id="PS50937"/>
    </source>
</evidence>
<dbReference type="InterPro" id="IPR041718">
    <property type="entry name" value="IS607_transposase-like"/>
</dbReference>
<dbReference type="Pfam" id="PF00239">
    <property type="entry name" value="Resolvase"/>
    <property type="match status" value="1"/>
</dbReference>
<feature type="domain" description="Resolvase/invertase-type recombinase catalytic" evidence="5">
    <location>
        <begin position="62"/>
        <end position="206"/>
    </location>
</feature>
<keyword evidence="2" id="KW-0238">DNA-binding</keyword>
<dbReference type="PANTHER" id="PTHR36172:SF1">
    <property type="entry name" value="RESOLVASE-RELATED"/>
    <property type="match status" value="1"/>
</dbReference>
<keyword evidence="3" id="KW-0233">DNA recombination</keyword>
<dbReference type="Gene3D" id="1.10.1660.10">
    <property type="match status" value="1"/>
</dbReference>
<dbReference type="Gene3D" id="3.40.50.1390">
    <property type="entry name" value="Resolvase, N-terminal catalytic domain"/>
    <property type="match status" value="1"/>
</dbReference>
<dbReference type="PROSITE" id="PS00397">
    <property type="entry name" value="RECOMBINASES_1"/>
    <property type="match status" value="1"/>
</dbReference>
<dbReference type="GO" id="GO:0015074">
    <property type="term" value="P:DNA integration"/>
    <property type="evidence" value="ECO:0007669"/>
    <property type="project" value="UniProtKB-KW"/>
</dbReference>
<dbReference type="PANTHER" id="PTHR36172">
    <property type="match status" value="1"/>
</dbReference>
<dbReference type="CDD" id="cd03769">
    <property type="entry name" value="SR_IS607_transposase_like"/>
    <property type="match status" value="1"/>
</dbReference>
<evidence type="ECO:0000313" key="6">
    <source>
        <dbReference type="EMBL" id="OXC24229.1"/>
    </source>
</evidence>
<evidence type="ECO:0000259" key="5">
    <source>
        <dbReference type="PROSITE" id="PS51736"/>
    </source>
</evidence>
<proteinExistence type="predicted"/>
<dbReference type="SUPFAM" id="SSF53041">
    <property type="entry name" value="Resolvase-like"/>
    <property type="match status" value="1"/>
</dbReference>
<sequence length="213" mass="25002">MEKILKIGEAAKMLGVQVHTLQVWDKTGKLKAHRTPTNQRFYYESEIRKVIGLPTEPPIKRINVAYARVSSHDQKNDLARQLEYIKNFAQGNQIPLDREITDIGSGLNYKRSKWNNLLEDVENKKIANIYITYRDRFVRFGFDWFERFCKRHGTNIVVLNDVDTSPDKELVSDLTSIIHVFSCRLYGLRRYEKKIENDKHLKGDENKNDKDSD</sequence>
<dbReference type="InterPro" id="IPR009061">
    <property type="entry name" value="DNA-bd_dom_put_sf"/>
</dbReference>
<dbReference type="InterPro" id="IPR036162">
    <property type="entry name" value="Resolvase-like_N_sf"/>
</dbReference>
<keyword evidence="1" id="KW-0229">DNA integration</keyword>
<name>A0A226SYA9_9LACO</name>
<dbReference type="GO" id="GO:0006355">
    <property type="term" value="P:regulation of DNA-templated transcription"/>
    <property type="evidence" value="ECO:0007669"/>
    <property type="project" value="InterPro"/>
</dbReference>
<dbReference type="InterPro" id="IPR051491">
    <property type="entry name" value="Recombinase/Transposase-rel"/>
</dbReference>
<dbReference type="Gene3D" id="1.10.287.2170">
    <property type="match status" value="1"/>
</dbReference>
<evidence type="ECO:0000256" key="3">
    <source>
        <dbReference type="ARBA" id="ARBA00023172"/>
    </source>
</evidence>
<dbReference type="PROSITE" id="PS50937">
    <property type="entry name" value="HTH_MERR_2"/>
    <property type="match status" value="1"/>
</dbReference>
<evidence type="ECO:0000256" key="1">
    <source>
        <dbReference type="ARBA" id="ARBA00022908"/>
    </source>
</evidence>
<dbReference type="PROSITE" id="PS51736">
    <property type="entry name" value="RECOMBINASES_3"/>
    <property type="match status" value="1"/>
</dbReference>
<dbReference type="NCBIfam" id="NF033518">
    <property type="entry name" value="transpos_IS607"/>
    <property type="match status" value="1"/>
</dbReference>
<dbReference type="InterPro" id="IPR048046">
    <property type="entry name" value="Transpos_IS607"/>
</dbReference>
<dbReference type="Pfam" id="PF00376">
    <property type="entry name" value="MerR"/>
    <property type="match status" value="1"/>
</dbReference>
<gene>
    <name evidence="6" type="ORF">AYP82_04710</name>
</gene>
<dbReference type="AlphaFoldDB" id="A0A226SYA9"/>
<comment type="caution">
    <text evidence="6">The sequence shown here is derived from an EMBL/GenBank/DDBJ whole genome shotgun (WGS) entry which is preliminary data.</text>
</comment>
<dbReference type="FunFam" id="3.40.50.1390:FF:000002">
    <property type="entry name" value="ORF1 in transposon ISC1904"/>
    <property type="match status" value="1"/>
</dbReference>
<protein>
    <submittedName>
        <fullName evidence="6">Uncharacterized protein</fullName>
    </submittedName>
</protein>
<dbReference type="RefSeq" id="WP_089143626.1">
    <property type="nucleotide sequence ID" value="NZ_LYQR01000052.1"/>
</dbReference>
<dbReference type="InterPro" id="IPR006118">
    <property type="entry name" value="Recombinase_CS"/>
</dbReference>